<dbReference type="OrthoDB" id="420847at2"/>
<evidence type="ECO:0000313" key="2">
    <source>
        <dbReference type="Proteomes" id="UP000287247"/>
    </source>
</evidence>
<gene>
    <name evidence="1" type="ORF">AsFPU1_1109</name>
</gene>
<sequence length="275" mass="32386">MDANPQTLLKGLCSRIFHNGHEISCQDFLPRVYMDQEVYEILPNYLQHILNVITEQVDNGKWLELDEAIELFHRSSFSWLYMGAIAQVVKELKIYQGKFKTFKDFCEKALDRSRSYIERLIKASKIVIELAQMGFSKLPVNEAQARPLTKYQGDELADRWNEVIHTIPSHLITAEIVEERMDEKKEYAYRSIKIPRKVWDEFEAKVLDKGGNPKKELEKLLGEWEPEEETQDEEVLEDEIIEPVTVEQVNRWLDDLENLCASYDLQQLQRLYNTE</sequence>
<dbReference type="Proteomes" id="UP000287247">
    <property type="component" value="Unassembled WGS sequence"/>
</dbReference>
<proteinExistence type="predicted"/>
<dbReference type="RefSeq" id="WP_124977147.1">
    <property type="nucleotide sequence ID" value="NZ_BDQK01000003.1"/>
</dbReference>
<name>A0A401IEV2_APHSA</name>
<dbReference type="EMBL" id="BDQK01000003">
    <property type="protein sequence ID" value="GBF79710.1"/>
    <property type="molecule type" value="Genomic_DNA"/>
</dbReference>
<keyword evidence="2" id="KW-1185">Reference proteome</keyword>
<dbReference type="AlphaFoldDB" id="A0A401IEV2"/>
<comment type="caution">
    <text evidence="1">The sequence shown here is derived from an EMBL/GenBank/DDBJ whole genome shotgun (WGS) entry which is preliminary data.</text>
</comment>
<evidence type="ECO:0000313" key="1">
    <source>
        <dbReference type="EMBL" id="GBF79710.1"/>
    </source>
</evidence>
<dbReference type="GO" id="GO:0008168">
    <property type="term" value="F:methyltransferase activity"/>
    <property type="evidence" value="ECO:0007669"/>
    <property type="project" value="UniProtKB-KW"/>
</dbReference>
<dbReference type="GO" id="GO:0032259">
    <property type="term" value="P:methylation"/>
    <property type="evidence" value="ECO:0007669"/>
    <property type="project" value="UniProtKB-KW"/>
</dbReference>
<keyword evidence="1" id="KW-0489">Methyltransferase</keyword>
<organism evidence="1 2">
    <name type="scientific">Aphanothece sacrum FPU1</name>
    <dbReference type="NCBI Taxonomy" id="1920663"/>
    <lineage>
        <taxon>Bacteria</taxon>
        <taxon>Bacillati</taxon>
        <taxon>Cyanobacteriota</taxon>
        <taxon>Cyanophyceae</taxon>
        <taxon>Oscillatoriophycideae</taxon>
        <taxon>Chroococcales</taxon>
        <taxon>Aphanothecaceae</taxon>
        <taxon>Aphanothece</taxon>
    </lineage>
</organism>
<keyword evidence="1" id="KW-0808">Transferase</keyword>
<reference evidence="2" key="1">
    <citation type="submission" date="2017-05" db="EMBL/GenBank/DDBJ databases">
        <title>Physiological properties and genetic analysis related to exopolysaccharide production of fresh-water unicellular cyanobacterium Aphanothece sacrum, Suizenji Nori, that has been cultured as a food source in Japan.</title>
        <authorList>
            <person name="Kanesaki Y."/>
            <person name="Yoshikawa S."/>
            <person name="Ohki K."/>
        </authorList>
    </citation>
    <scope>NUCLEOTIDE SEQUENCE [LARGE SCALE GENOMIC DNA]</scope>
    <source>
        <strain evidence="2">FPU1</strain>
    </source>
</reference>
<protein>
    <submittedName>
        <fullName evidence="1">DNA modification methylase family protein</fullName>
    </submittedName>
</protein>
<accession>A0A401IEV2</accession>